<dbReference type="PANTHER" id="PTHR43133:SF51">
    <property type="entry name" value="RNA POLYMERASE SIGMA FACTOR"/>
    <property type="match status" value="1"/>
</dbReference>
<dbReference type="NCBIfam" id="TIGR02937">
    <property type="entry name" value="sigma70-ECF"/>
    <property type="match status" value="1"/>
</dbReference>
<evidence type="ECO:0000259" key="5">
    <source>
        <dbReference type="Pfam" id="PF04542"/>
    </source>
</evidence>
<keyword evidence="8" id="KW-1185">Reference proteome</keyword>
<dbReference type="InterPro" id="IPR013249">
    <property type="entry name" value="RNA_pol_sigma70_r4_t2"/>
</dbReference>
<dbReference type="InterPro" id="IPR007627">
    <property type="entry name" value="RNA_pol_sigma70_r2"/>
</dbReference>
<proteinExistence type="inferred from homology"/>
<sequence>MEIRKESVLHQIQQAKLGKQSAFKFLLDHYWNEVFGFQLKRVNNEYEAEDISIETFAKAFDKIESFNETYTFSTWLVAISKNIQIDKSRKKNALLYAHVTDTSEEHLQKIVDHAPSPEDKLIGEQNLAELLRFIKQLKTPYQEVINLRYFNEMSYKEISEALDEPLNNIKVRLLRARKLLAEIITEKRKN</sequence>
<reference evidence="7 8" key="1">
    <citation type="submission" date="2016-02" db="EMBL/GenBank/DDBJ databases">
        <title>Ulvibacter sp. LPB0005, isolated from Thais luteostoma.</title>
        <authorList>
            <person name="Shin S.-K."/>
            <person name="Yi H."/>
        </authorList>
    </citation>
    <scope>NUCLEOTIDE SEQUENCE [LARGE SCALE GENOMIC DNA]</scope>
    <source>
        <strain evidence="7 8">LPB0005</strain>
    </source>
</reference>
<dbReference type="OrthoDB" id="9785675at2"/>
<keyword evidence="2" id="KW-0805">Transcription regulation</keyword>
<dbReference type="GO" id="GO:0016987">
    <property type="term" value="F:sigma factor activity"/>
    <property type="evidence" value="ECO:0007669"/>
    <property type="project" value="UniProtKB-KW"/>
</dbReference>
<dbReference type="Pfam" id="PF04542">
    <property type="entry name" value="Sigma70_r2"/>
    <property type="match status" value="1"/>
</dbReference>
<dbReference type="PANTHER" id="PTHR43133">
    <property type="entry name" value="RNA POLYMERASE ECF-TYPE SIGMA FACTO"/>
    <property type="match status" value="1"/>
</dbReference>
<evidence type="ECO:0000259" key="6">
    <source>
        <dbReference type="Pfam" id="PF08281"/>
    </source>
</evidence>
<accession>A0A167F4E9</accession>
<evidence type="ECO:0000256" key="1">
    <source>
        <dbReference type="ARBA" id="ARBA00010641"/>
    </source>
</evidence>
<name>A0A167F4E9_9FLAO</name>
<gene>
    <name evidence="7" type="ORF">ULVI_14095</name>
</gene>
<dbReference type="Gene3D" id="1.10.10.10">
    <property type="entry name" value="Winged helix-like DNA-binding domain superfamily/Winged helix DNA-binding domain"/>
    <property type="match status" value="1"/>
</dbReference>
<feature type="domain" description="RNA polymerase sigma-70 region 2" evidence="5">
    <location>
        <begin position="27"/>
        <end position="92"/>
    </location>
</feature>
<protein>
    <submittedName>
        <fullName evidence="7">RNA polymerase subunit sigma-70</fullName>
    </submittedName>
</protein>
<dbReference type="InterPro" id="IPR013325">
    <property type="entry name" value="RNA_pol_sigma_r2"/>
</dbReference>
<dbReference type="EMBL" id="LRXL01000052">
    <property type="protein sequence ID" value="OAB76180.1"/>
    <property type="molecule type" value="Genomic_DNA"/>
</dbReference>
<organism evidence="7 8">
    <name type="scientific">Cochleicola gelatinilyticus</name>
    <dbReference type="NCBI Taxonomy" id="1763537"/>
    <lineage>
        <taxon>Bacteria</taxon>
        <taxon>Pseudomonadati</taxon>
        <taxon>Bacteroidota</taxon>
        <taxon>Flavobacteriia</taxon>
        <taxon>Flavobacteriales</taxon>
        <taxon>Flavobacteriaceae</taxon>
        <taxon>Cochleicola</taxon>
    </lineage>
</organism>
<dbReference type="Proteomes" id="UP000077013">
    <property type="component" value="Unassembled WGS sequence"/>
</dbReference>
<evidence type="ECO:0000256" key="2">
    <source>
        <dbReference type="ARBA" id="ARBA00023015"/>
    </source>
</evidence>
<comment type="caution">
    <text evidence="7">The sequence shown here is derived from an EMBL/GenBank/DDBJ whole genome shotgun (WGS) entry which is preliminary data.</text>
</comment>
<feature type="domain" description="RNA polymerase sigma factor 70 region 4 type 2" evidence="6">
    <location>
        <begin position="128"/>
        <end position="180"/>
    </location>
</feature>
<dbReference type="AlphaFoldDB" id="A0A167F4E9"/>
<dbReference type="CDD" id="cd06171">
    <property type="entry name" value="Sigma70_r4"/>
    <property type="match status" value="1"/>
</dbReference>
<comment type="similarity">
    <text evidence="1">Belongs to the sigma-70 factor family. ECF subfamily.</text>
</comment>
<dbReference type="Gene3D" id="1.10.1740.10">
    <property type="match status" value="1"/>
</dbReference>
<dbReference type="RefSeq" id="WP_068593434.1">
    <property type="nucleotide sequence ID" value="NZ_LRXL01000052.1"/>
</dbReference>
<dbReference type="STRING" id="1763537.ULVI_14095"/>
<dbReference type="InterPro" id="IPR014284">
    <property type="entry name" value="RNA_pol_sigma-70_dom"/>
</dbReference>
<evidence type="ECO:0000313" key="7">
    <source>
        <dbReference type="EMBL" id="OAB76180.1"/>
    </source>
</evidence>
<dbReference type="InterPro" id="IPR039425">
    <property type="entry name" value="RNA_pol_sigma-70-like"/>
</dbReference>
<keyword evidence="4" id="KW-0804">Transcription</keyword>
<evidence type="ECO:0000256" key="4">
    <source>
        <dbReference type="ARBA" id="ARBA00023163"/>
    </source>
</evidence>
<dbReference type="GO" id="GO:0006352">
    <property type="term" value="P:DNA-templated transcription initiation"/>
    <property type="evidence" value="ECO:0007669"/>
    <property type="project" value="InterPro"/>
</dbReference>
<dbReference type="InterPro" id="IPR036388">
    <property type="entry name" value="WH-like_DNA-bd_sf"/>
</dbReference>
<dbReference type="InterPro" id="IPR013324">
    <property type="entry name" value="RNA_pol_sigma_r3/r4-like"/>
</dbReference>
<dbReference type="SUPFAM" id="SSF88946">
    <property type="entry name" value="Sigma2 domain of RNA polymerase sigma factors"/>
    <property type="match status" value="1"/>
</dbReference>
<keyword evidence="3" id="KW-0731">Sigma factor</keyword>
<evidence type="ECO:0000256" key="3">
    <source>
        <dbReference type="ARBA" id="ARBA00023082"/>
    </source>
</evidence>
<dbReference type="SUPFAM" id="SSF88659">
    <property type="entry name" value="Sigma3 and sigma4 domains of RNA polymerase sigma factors"/>
    <property type="match status" value="1"/>
</dbReference>
<dbReference type="GO" id="GO:0003677">
    <property type="term" value="F:DNA binding"/>
    <property type="evidence" value="ECO:0007669"/>
    <property type="project" value="InterPro"/>
</dbReference>
<dbReference type="Pfam" id="PF08281">
    <property type="entry name" value="Sigma70_r4_2"/>
    <property type="match status" value="1"/>
</dbReference>
<evidence type="ECO:0000313" key="8">
    <source>
        <dbReference type="Proteomes" id="UP000077013"/>
    </source>
</evidence>